<dbReference type="AlphaFoldDB" id="W9QR76"/>
<evidence type="ECO:0000313" key="1">
    <source>
        <dbReference type="EMBL" id="EXB51559.1"/>
    </source>
</evidence>
<dbReference type="InterPro" id="IPR044974">
    <property type="entry name" value="Disease_R_plants"/>
</dbReference>
<gene>
    <name evidence="1" type="ORF">L484_002831</name>
</gene>
<protein>
    <submittedName>
        <fullName evidence="1">Uncharacterized protein</fullName>
    </submittedName>
</protein>
<organism evidence="1 2">
    <name type="scientific">Morus notabilis</name>
    <dbReference type="NCBI Taxonomy" id="981085"/>
    <lineage>
        <taxon>Eukaryota</taxon>
        <taxon>Viridiplantae</taxon>
        <taxon>Streptophyta</taxon>
        <taxon>Embryophyta</taxon>
        <taxon>Tracheophyta</taxon>
        <taxon>Spermatophyta</taxon>
        <taxon>Magnoliopsida</taxon>
        <taxon>eudicotyledons</taxon>
        <taxon>Gunneridae</taxon>
        <taxon>Pentapetalae</taxon>
        <taxon>rosids</taxon>
        <taxon>fabids</taxon>
        <taxon>Rosales</taxon>
        <taxon>Moraceae</taxon>
        <taxon>Moreae</taxon>
        <taxon>Morus</taxon>
    </lineage>
</organism>
<dbReference type="Proteomes" id="UP000030645">
    <property type="component" value="Unassembled WGS sequence"/>
</dbReference>
<evidence type="ECO:0000313" key="2">
    <source>
        <dbReference type="Proteomes" id="UP000030645"/>
    </source>
</evidence>
<dbReference type="EMBL" id="KE344041">
    <property type="protein sequence ID" value="EXB51559.1"/>
    <property type="molecule type" value="Genomic_DNA"/>
</dbReference>
<keyword evidence="2" id="KW-1185">Reference proteome</keyword>
<reference evidence="2" key="1">
    <citation type="submission" date="2013-01" db="EMBL/GenBank/DDBJ databases">
        <title>Draft Genome Sequence of a Mulberry Tree, Morus notabilis C.K. Schneid.</title>
        <authorList>
            <person name="He N."/>
            <person name="Zhao S."/>
        </authorList>
    </citation>
    <scope>NUCLEOTIDE SEQUENCE</scope>
</reference>
<dbReference type="PANTHER" id="PTHR11017:SF479">
    <property type="entry name" value="DISEASE RESISTANCE PROTEIN (TIR-NBS-LRR CLASS) FAMILY"/>
    <property type="match status" value="1"/>
</dbReference>
<sequence length="81" mass="9263">MTSLRFLKIYKSSSVGECKINLSQGLESLPESLVYFYWHEHPLKCLPSNFTPENLVELSMPQSQNLAKLKGINLSYSEQLI</sequence>
<name>W9QR76_9ROSA</name>
<accession>W9QR76</accession>
<dbReference type="GO" id="GO:0006952">
    <property type="term" value="P:defense response"/>
    <property type="evidence" value="ECO:0007669"/>
    <property type="project" value="InterPro"/>
</dbReference>
<proteinExistence type="predicted"/>
<dbReference type="PANTHER" id="PTHR11017">
    <property type="entry name" value="LEUCINE-RICH REPEAT-CONTAINING PROTEIN"/>
    <property type="match status" value="1"/>
</dbReference>